<evidence type="ECO:0008006" key="4">
    <source>
        <dbReference type="Google" id="ProtNLM"/>
    </source>
</evidence>
<feature type="transmembrane region" description="Helical" evidence="1">
    <location>
        <begin position="114"/>
        <end position="136"/>
    </location>
</feature>
<keyword evidence="3" id="KW-1185">Reference proteome</keyword>
<dbReference type="RefSeq" id="XP_009529053.1">
    <property type="nucleotide sequence ID" value="XM_009530758.1"/>
</dbReference>
<dbReference type="Gene3D" id="3.80.10.10">
    <property type="entry name" value="Ribonuclease Inhibitor"/>
    <property type="match status" value="1"/>
</dbReference>
<proteinExistence type="predicted"/>
<keyword evidence="1" id="KW-0812">Transmembrane</keyword>
<organism evidence="2 3">
    <name type="scientific">Phytophthora sojae (strain P6497)</name>
    <name type="common">Soybean stem and root rot agent</name>
    <name type="synonym">Phytophthora megasperma f. sp. glycines</name>
    <dbReference type="NCBI Taxonomy" id="1094619"/>
    <lineage>
        <taxon>Eukaryota</taxon>
        <taxon>Sar</taxon>
        <taxon>Stramenopiles</taxon>
        <taxon>Oomycota</taxon>
        <taxon>Peronosporomycetes</taxon>
        <taxon>Peronosporales</taxon>
        <taxon>Peronosporaceae</taxon>
        <taxon>Phytophthora</taxon>
    </lineage>
</organism>
<keyword evidence="1" id="KW-1133">Transmembrane helix</keyword>
<accession>G4ZLW9</accession>
<dbReference type="KEGG" id="psoj:PHYSODRAFT_509201"/>
<dbReference type="Proteomes" id="UP000002640">
    <property type="component" value="Unassembled WGS sequence"/>
</dbReference>
<evidence type="ECO:0000256" key="1">
    <source>
        <dbReference type="SAM" id="Phobius"/>
    </source>
</evidence>
<keyword evidence="1" id="KW-0472">Membrane</keyword>
<sequence>MSAVIPSVIMAPYIAGFNTSYFMFDTPELVYDPHFITAFSLENQLVFATGLMDFGAKLDPHLATFLTLISIAELLTRQPDSTAVGIYPSPAPSSFTYRSEQDIIVRDPIPWIQIVVKLIFLAWGAAVLVLYLHSIFHTHSSTLVGCLASTRPWFSRQISCSTLVIDCHARGVASPELYAFDALESAALAAISFTHCPELRIPSAIQQFSNLRVLHVYNSTVMEWSREAGGISPLAHPRMSEIVVTRSWFPFGFPQGLLQPLPTSMVSICFSITDLAELPDNLHLYWPPMATVVFEFAELTTYPPSLLSVKAFAISLRGNKLETMPELAGVAPGTVLPVFSLEGNPLKELPASLWSTSIFFGRLNLENSNLIALPAWTDTQVLDTMYMYNTPYCREIAAEHRKHNVQCSFHPERNLFVELPFQLIDKLYRLT</sequence>
<dbReference type="InterPro" id="IPR032675">
    <property type="entry name" value="LRR_dom_sf"/>
</dbReference>
<dbReference type="EMBL" id="JH159155">
    <property type="protein sequence ID" value="EGZ15304.1"/>
    <property type="molecule type" value="Genomic_DNA"/>
</dbReference>
<evidence type="ECO:0000313" key="2">
    <source>
        <dbReference type="EMBL" id="EGZ15304.1"/>
    </source>
</evidence>
<name>G4ZLW9_PHYSP</name>
<dbReference type="AlphaFoldDB" id="G4ZLW9"/>
<dbReference type="GeneID" id="20658962"/>
<reference evidence="2 3" key="1">
    <citation type="journal article" date="2006" name="Science">
        <title>Phytophthora genome sequences uncover evolutionary origins and mechanisms of pathogenesis.</title>
        <authorList>
            <person name="Tyler B.M."/>
            <person name="Tripathy S."/>
            <person name="Zhang X."/>
            <person name="Dehal P."/>
            <person name="Jiang R.H."/>
            <person name="Aerts A."/>
            <person name="Arredondo F.D."/>
            <person name="Baxter L."/>
            <person name="Bensasson D."/>
            <person name="Beynon J.L."/>
            <person name="Chapman J."/>
            <person name="Damasceno C.M."/>
            <person name="Dorrance A.E."/>
            <person name="Dou D."/>
            <person name="Dickerman A.W."/>
            <person name="Dubchak I.L."/>
            <person name="Garbelotto M."/>
            <person name="Gijzen M."/>
            <person name="Gordon S.G."/>
            <person name="Govers F."/>
            <person name="Grunwald N.J."/>
            <person name="Huang W."/>
            <person name="Ivors K.L."/>
            <person name="Jones R.W."/>
            <person name="Kamoun S."/>
            <person name="Krampis K."/>
            <person name="Lamour K.H."/>
            <person name="Lee M.K."/>
            <person name="McDonald W.H."/>
            <person name="Medina M."/>
            <person name="Meijer H.J."/>
            <person name="Nordberg E.K."/>
            <person name="Maclean D.J."/>
            <person name="Ospina-Giraldo M.D."/>
            <person name="Morris P.F."/>
            <person name="Phuntumart V."/>
            <person name="Putnam N.H."/>
            <person name="Rash S."/>
            <person name="Rose J.K."/>
            <person name="Sakihama Y."/>
            <person name="Salamov A.A."/>
            <person name="Savidor A."/>
            <person name="Scheuring C.F."/>
            <person name="Smith B.M."/>
            <person name="Sobral B.W."/>
            <person name="Terry A."/>
            <person name="Torto-Alalibo T.A."/>
            <person name="Win J."/>
            <person name="Xu Z."/>
            <person name="Zhang H."/>
            <person name="Grigoriev I.V."/>
            <person name="Rokhsar D.S."/>
            <person name="Boore J.L."/>
        </authorList>
    </citation>
    <scope>NUCLEOTIDE SEQUENCE [LARGE SCALE GENOMIC DNA]</scope>
    <source>
        <strain evidence="2 3">P6497</strain>
    </source>
</reference>
<dbReference type="SMR" id="G4ZLW9"/>
<protein>
    <recommendedName>
        <fullName evidence="4">Leucine-rich repeat-containing N-terminal plant-type domain-containing protein</fullName>
    </recommendedName>
</protein>
<gene>
    <name evidence="2" type="ORF">PHYSODRAFT_509201</name>
</gene>
<dbReference type="SUPFAM" id="SSF52058">
    <property type="entry name" value="L domain-like"/>
    <property type="match status" value="1"/>
</dbReference>
<evidence type="ECO:0000313" key="3">
    <source>
        <dbReference type="Proteomes" id="UP000002640"/>
    </source>
</evidence>
<dbReference type="InParanoid" id="G4ZLW9"/>